<evidence type="ECO:0008006" key="5">
    <source>
        <dbReference type="Google" id="ProtNLM"/>
    </source>
</evidence>
<dbReference type="OrthoDB" id="185373at2759"/>
<feature type="repeat" description="PPR" evidence="2">
    <location>
        <begin position="199"/>
        <end position="229"/>
    </location>
</feature>
<dbReference type="InterPro" id="IPR046960">
    <property type="entry name" value="PPR_At4g14850-like_plant"/>
</dbReference>
<evidence type="ECO:0000313" key="4">
    <source>
        <dbReference type="Proteomes" id="UP000595140"/>
    </source>
</evidence>
<dbReference type="FunFam" id="1.25.40.10:FF:000184">
    <property type="entry name" value="Pentatricopeptide repeat-containing protein, chloroplastic"/>
    <property type="match status" value="1"/>
</dbReference>
<dbReference type="Pfam" id="PF01535">
    <property type="entry name" value="PPR"/>
    <property type="match status" value="3"/>
</dbReference>
<dbReference type="InterPro" id="IPR002885">
    <property type="entry name" value="PPR_rpt"/>
</dbReference>
<evidence type="ECO:0000256" key="1">
    <source>
        <dbReference type="ARBA" id="ARBA00022737"/>
    </source>
</evidence>
<dbReference type="InterPro" id="IPR046848">
    <property type="entry name" value="E_motif"/>
</dbReference>
<protein>
    <recommendedName>
        <fullName evidence="5">Pentacotripeptide-repeat region of PRORP domain-containing protein</fullName>
    </recommendedName>
</protein>
<dbReference type="AlphaFoldDB" id="A0A484MFE3"/>
<dbReference type="EMBL" id="OOIL02003368">
    <property type="protein sequence ID" value="VFQ87239.1"/>
    <property type="molecule type" value="Genomic_DNA"/>
</dbReference>
<feature type="repeat" description="PPR" evidence="2">
    <location>
        <begin position="97"/>
        <end position="131"/>
    </location>
</feature>
<dbReference type="Proteomes" id="UP000595140">
    <property type="component" value="Unassembled WGS sequence"/>
</dbReference>
<evidence type="ECO:0000313" key="3">
    <source>
        <dbReference type="EMBL" id="VFQ87239.1"/>
    </source>
</evidence>
<dbReference type="Pfam" id="PF13041">
    <property type="entry name" value="PPR_2"/>
    <property type="match status" value="2"/>
</dbReference>
<dbReference type="GO" id="GO:0003723">
    <property type="term" value="F:RNA binding"/>
    <property type="evidence" value="ECO:0007669"/>
    <property type="project" value="InterPro"/>
</dbReference>
<gene>
    <name evidence="3" type="ORF">CCAM_LOCUS29015</name>
</gene>
<reference evidence="3 4" key="1">
    <citation type="submission" date="2018-04" db="EMBL/GenBank/DDBJ databases">
        <authorList>
            <person name="Vogel A."/>
        </authorList>
    </citation>
    <scope>NUCLEOTIDE SEQUENCE [LARGE SCALE GENOMIC DNA]</scope>
</reference>
<dbReference type="FunFam" id="1.25.40.10:FF:000348">
    <property type="entry name" value="Pentatricopeptide repeat-containing protein chloroplastic"/>
    <property type="match status" value="1"/>
</dbReference>
<dbReference type="Gene3D" id="1.25.40.10">
    <property type="entry name" value="Tetratricopeptide repeat domain"/>
    <property type="match status" value="3"/>
</dbReference>
<dbReference type="GO" id="GO:0009451">
    <property type="term" value="P:RNA modification"/>
    <property type="evidence" value="ECO:0007669"/>
    <property type="project" value="InterPro"/>
</dbReference>
<sequence length="515" mass="56394">MAAIHHHHRHLTRRVICRQSWRLIKILKLKCQTQTQIHQILAQAVTRGCCNSPLNQTPLLPQILHSFTSSLLPTSATPSAVHLHFAAAIFNLIPSPSSFAYNAVIRSHTILSSPRTAVGLFADMRRSGVPPDSHTFPFVLKACALLGSLLLARTLHCQALRFGLLADVYAVNNLVHAYSLCGGEVGDAFRVFDESSHRDLVSYNVMIDGFVKAGEIVKAKEVFDEMPVRDSFSWGALIAGCARTGRCREALQLFDEMSVSNPKPCNASIVSALSACAQLGELEKGKSIHNHIKKRNGVSIDAYLATGLVDMYAKCGSIDAAIHVFETCSERNLFTWNAMLVGLAMHGKSRLLLDFFSQMMETGVTPDGVTFLGVLVGCSHAGLVEEARRLFGEMESVYGVRRELKHYGCMADLFGRAGLIEEAEEMIEAMPMKGDIFVWGGLLGGCRTYGNVEVAEKAAEQVVGMKPYDGGAYSAMASVYATTERWDDLVKIRDDEKRVIKKNAGCSLVRLDGLL</sequence>
<evidence type="ECO:0000256" key="2">
    <source>
        <dbReference type="PROSITE-ProRule" id="PRU00708"/>
    </source>
</evidence>
<dbReference type="Pfam" id="PF20431">
    <property type="entry name" value="E_motif"/>
    <property type="match status" value="1"/>
</dbReference>
<feature type="repeat" description="PPR" evidence="2">
    <location>
        <begin position="230"/>
        <end position="264"/>
    </location>
</feature>
<organism evidence="3 4">
    <name type="scientific">Cuscuta campestris</name>
    <dbReference type="NCBI Taxonomy" id="132261"/>
    <lineage>
        <taxon>Eukaryota</taxon>
        <taxon>Viridiplantae</taxon>
        <taxon>Streptophyta</taxon>
        <taxon>Embryophyta</taxon>
        <taxon>Tracheophyta</taxon>
        <taxon>Spermatophyta</taxon>
        <taxon>Magnoliopsida</taxon>
        <taxon>eudicotyledons</taxon>
        <taxon>Gunneridae</taxon>
        <taxon>Pentapetalae</taxon>
        <taxon>asterids</taxon>
        <taxon>lamiids</taxon>
        <taxon>Solanales</taxon>
        <taxon>Convolvulaceae</taxon>
        <taxon>Cuscuteae</taxon>
        <taxon>Cuscuta</taxon>
        <taxon>Cuscuta subgen. Grammica</taxon>
        <taxon>Cuscuta sect. Cleistogrammica</taxon>
    </lineage>
</organism>
<accession>A0A484MFE3</accession>
<name>A0A484MFE3_9ASTE</name>
<dbReference type="InterPro" id="IPR011990">
    <property type="entry name" value="TPR-like_helical_dom_sf"/>
</dbReference>
<dbReference type="PANTHER" id="PTHR47926">
    <property type="entry name" value="PENTATRICOPEPTIDE REPEAT-CONTAINING PROTEIN"/>
    <property type="match status" value="1"/>
</dbReference>
<keyword evidence="4" id="KW-1185">Reference proteome</keyword>
<dbReference type="PANTHER" id="PTHR47926:SF436">
    <property type="entry name" value="PENTATRICOPEPTIDE REPEAT-CONTAINING PROTEIN ELI1, CHLOROPLASTIC-LIKE ISOFORM X2"/>
    <property type="match status" value="1"/>
</dbReference>
<dbReference type="NCBIfam" id="TIGR00756">
    <property type="entry name" value="PPR"/>
    <property type="match status" value="5"/>
</dbReference>
<dbReference type="PROSITE" id="PS51375">
    <property type="entry name" value="PPR"/>
    <property type="match status" value="4"/>
</dbReference>
<proteinExistence type="predicted"/>
<keyword evidence="1" id="KW-0677">Repeat</keyword>
<feature type="repeat" description="PPR" evidence="2">
    <location>
        <begin position="332"/>
        <end position="366"/>
    </location>
</feature>